<keyword evidence="7 16" id="KW-0347">Helicase</keyword>
<dbReference type="AlphaFoldDB" id="A0A511KHY4"/>
<accession>A0A511KHY4</accession>
<protein>
    <submittedName>
        <fullName evidence="16">SNF2 family helicase</fullName>
    </submittedName>
</protein>
<keyword evidence="9" id="KW-0067">ATP-binding</keyword>
<organism evidence="16 17">
    <name type="scientific">Rhodotorula toruloides</name>
    <name type="common">Yeast</name>
    <name type="synonym">Rhodosporidium toruloides</name>
    <dbReference type="NCBI Taxonomy" id="5286"/>
    <lineage>
        <taxon>Eukaryota</taxon>
        <taxon>Fungi</taxon>
        <taxon>Dikarya</taxon>
        <taxon>Basidiomycota</taxon>
        <taxon>Pucciniomycotina</taxon>
        <taxon>Microbotryomycetes</taxon>
        <taxon>Sporidiobolales</taxon>
        <taxon>Sporidiobolaceae</taxon>
        <taxon>Rhodotorula</taxon>
    </lineage>
</organism>
<comment type="subcellular location">
    <subcellularLocation>
        <location evidence="1">Nucleus</location>
    </subcellularLocation>
</comment>
<dbReference type="InterPro" id="IPR050628">
    <property type="entry name" value="SNF2_RAD54_helicase_TF"/>
</dbReference>
<dbReference type="InterPro" id="IPR014905">
    <property type="entry name" value="HIRAN"/>
</dbReference>
<dbReference type="PANTHER" id="PTHR45626:SF17">
    <property type="entry name" value="HELICASE-LIKE TRANSCRIPTION FACTOR"/>
    <property type="match status" value="1"/>
</dbReference>
<dbReference type="InterPro" id="IPR038718">
    <property type="entry name" value="SNF2-like_sf"/>
</dbReference>
<dbReference type="SUPFAM" id="SSF57850">
    <property type="entry name" value="RING/U-box"/>
    <property type="match status" value="1"/>
</dbReference>
<dbReference type="CDD" id="cd18793">
    <property type="entry name" value="SF2_C_SNF"/>
    <property type="match status" value="1"/>
</dbReference>
<evidence type="ECO:0000256" key="6">
    <source>
        <dbReference type="ARBA" id="ARBA00022801"/>
    </source>
</evidence>
<evidence type="ECO:0000256" key="1">
    <source>
        <dbReference type="ARBA" id="ARBA00004123"/>
    </source>
</evidence>
<dbReference type="GO" id="GO:0016818">
    <property type="term" value="F:hydrolase activity, acting on acid anhydrides, in phosphorus-containing anhydrides"/>
    <property type="evidence" value="ECO:0007669"/>
    <property type="project" value="InterPro"/>
</dbReference>
<dbReference type="Pfam" id="PF00271">
    <property type="entry name" value="Helicase_C"/>
    <property type="match status" value="1"/>
</dbReference>
<dbReference type="PROSITE" id="PS00518">
    <property type="entry name" value="ZF_RING_1"/>
    <property type="match status" value="1"/>
</dbReference>
<dbReference type="SMART" id="SM00490">
    <property type="entry name" value="HELICc"/>
    <property type="match status" value="1"/>
</dbReference>
<evidence type="ECO:0000256" key="2">
    <source>
        <dbReference type="ARBA" id="ARBA00007025"/>
    </source>
</evidence>
<evidence type="ECO:0000313" key="16">
    <source>
        <dbReference type="EMBL" id="GEM09980.1"/>
    </source>
</evidence>
<name>A0A511KHY4_RHOTO</name>
<dbReference type="GO" id="GO:0005634">
    <property type="term" value="C:nucleus"/>
    <property type="evidence" value="ECO:0007669"/>
    <property type="project" value="UniProtKB-SubCell"/>
</dbReference>
<dbReference type="Gene3D" id="3.30.70.2330">
    <property type="match status" value="1"/>
</dbReference>
<dbReference type="InterPro" id="IPR000330">
    <property type="entry name" value="SNF2_N"/>
</dbReference>
<evidence type="ECO:0000256" key="5">
    <source>
        <dbReference type="ARBA" id="ARBA00022771"/>
    </source>
</evidence>
<dbReference type="Pfam" id="PF00176">
    <property type="entry name" value="SNF2-rel_dom"/>
    <property type="match status" value="1"/>
</dbReference>
<dbReference type="OrthoDB" id="448448at2759"/>
<dbReference type="Pfam" id="PF08797">
    <property type="entry name" value="HIRAN"/>
    <property type="match status" value="1"/>
</dbReference>
<dbReference type="InterPro" id="IPR017907">
    <property type="entry name" value="Znf_RING_CS"/>
</dbReference>
<dbReference type="PANTHER" id="PTHR45626">
    <property type="entry name" value="TRANSCRIPTION TERMINATION FACTOR 2-RELATED"/>
    <property type="match status" value="1"/>
</dbReference>
<evidence type="ECO:0000259" key="13">
    <source>
        <dbReference type="PROSITE" id="PS50089"/>
    </source>
</evidence>
<dbReference type="PROSITE" id="PS51194">
    <property type="entry name" value="HELICASE_CTER"/>
    <property type="match status" value="1"/>
</dbReference>
<evidence type="ECO:0000256" key="11">
    <source>
        <dbReference type="PROSITE-ProRule" id="PRU00175"/>
    </source>
</evidence>
<keyword evidence="6" id="KW-0378">Hydrolase</keyword>
<keyword evidence="10" id="KW-0539">Nucleus</keyword>
<evidence type="ECO:0000256" key="10">
    <source>
        <dbReference type="ARBA" id="ARBA00023242"/>
    </source>
</evidence>
<feature type="region of interest" description="Disordered" evidence="12">
    <location>
        <begin position="780"/>
        <end position="801"/>
    </location>
</feature>
<dbReference type="Gene3D" id="3.40.50.10810">
    <property type="entry name" value="Tandem AAA-ATPase domain"/>
    <property type="match status" value="1"/>
</dbReference>
<dbReference type="InterPro" id="IPR014001">
    <property type="entry name" value="Helicase_ATP-bd"/>
</dbReference>
<keyword evidence="3" id="KW-0479">Metal-binding</keyword>
<dbReference type="GO" id="GO:0008094">
    <property type="term" value="F:ATP-dependent activity, acting on DNA"/>
    <property type="evidence" value="ECO:0007669"/>
    <property type="project" value="TreeGrafter"/>
</dbReference>
<dbReference type="GO" id="GO:0008270">
    <property type="term" value="F:zinc ion binding"/>
    <property type="evidence" value="ECO:0007669"/>
    <property type="project" value="UniProtKB-KW"/>
</dbReference>
<keyword evidence="5 11" id="KW-0863">Zinc-finger</keyword>
<evidence type="ECO:0000256" key="12">
    <source>
        <dbReference type="SAM" id="MobiDB-lite"/>
    </source>
</evidence>
<evidence type="ECO:0000259" key="14">
    <source>
        <dbReference type="PROSITE" id="PS51192"/>
    </source>
</evidence>
<dbReference type="GO" id="GO:0003676">
    <property type="term" value="F:nucleic acid binding"/>
    <property type="evidence" value="ECO:0007669"/>
    <property type="project" value="InterPro"/>
</dbReference>
<feature type="region of interest" description="Disordered" evidence="12">
    <location>
        <begin position="1"/>
        <end position="72"/>
    </location>
</feature>
<feature type="region of interest" description="Disordered" evidence="12">
    <location>
        <begin position="459"/>
        <end position="490"/>
    </location>
</feature>
<gene>
    <name evidence="16" type="ORF">Rt10032_c09g3997</name>
</gene>
<dbReference type="Gene3D" id="3.40.50.300">
    <property type="entry name" value="P-loop containing nucleotide triphosphate hydrolases"/>
    <property type="match status" value="1"/>
</dbReference>
<feature type="domain" description="Helicase ATP-binding" evidence="14">
    <location>
        <begin position="348"/>
        <end position="559"/>
    </location>
</feature>
<keyword evidence="4" id="KW-0547">Nucleotide-binding</keyword>
<comment type="similarity">
    <text evidence="2">Belongs to the SNF2/RAD54 helicase family.</text>
</comment>
<dbReference type="InterPro" id="IPR049730">
    <property type="entry name" value="SNF2/RAD54-like_C"/>
</dbReference>
<reference evidence="16 17" key="1">
    <citation type="submission" date="2019-07" db="EMBL/GenBank/DDBJ databases">
        <title>Rhodotorula toruloides NBRC10032 genome sequencing.</title>
        <authorList>
            <person name="Shida Y."/>
            <person name="Takaku H."/>
            <person name="Ogasawara W."/>
            <person name="Mori K."/>
        </authorList>
    </citation>
    <scope>NUCLEOTIDE SEQUENCE [LARGE SCALE GENOMIC DNA]</scope>
    <source>
        <strain evidence="16 17">NBRC10032</strain>
    </source>
</reference>
<evidence type="ECO:0000256" key="8">
    <source>
        <dbReference type="ARBA" id="ARBA00022833"/>
    </source>
</evidence>
<evidence type="ECO:0000256" key="7">
    <source>
        <dbReference type="ARBA" id="ARBA00022806"/>
    </source>
</evidence>
<dbReference type="GO" id="GO:0005524">
    <property type="term" value="F:ATP binding"/>
    <property type="evidence" value="ECO:0007669"/>
    <property type="project" value="UniProtKB-KW"/>
</dbReference>
<evidence type="ECO:0000259" key="15">
    <source>
        <dbReference type="PROSITE" id="PS51194"/>
    </source>
</evidence>
<dbReference type="Gene3D" id="3.30.40.10">
    <property type="entry name" value="Zinc/RING finger domain, C3HC4 (zinc finger)"/>
    <property type="match status" value="1"/>
</dbReference>
<dbReference type="SMART" id="SM00487">
    <property type="entry name" value="DEXDc"/>
    <property type="match status" value="1"/>
</dbReference>
<proteinExistence type="inferred from homology"/>
<dbReference type="PROSITE" id="PS51192">
    <property type="entry name" value="HELICASE_ATP_BIND_1"/>
    <property type="match status" value="1"/>
</dbReference>
<dbReference type="GO" id="GO:0006281">
    <property type="term" value="P:DNA repair"/>
    <property type="evidence" value="ECO:0007669"/>
    <property type="project" value="TreeGrafter"/>
</dbReference>
<dbReference type="Proteomes" id="UP000321518">
    <property type="component" value="Unassembled WGS sequence"/>
</dbReference>
<evidence type="ECO:0000256" key="9">
    <source>
        <dbReference type="ARBA" id="ARBA00022840"/>
    </source>
</evidence>
<feature type="compositionally biased region" description="Polar residues" evidence="12">
    <location>
        <begin position="1"/>
        <end position="24"/>
    </location>
</feature>
<dbReference type="EMBL" id="BJWK01000009">
    <property type="protein sequence ID" value="GEM09980.1"/>
    <property type="molecule type" value="Genomic_DNA"/>
</dbReference>
<sequence length="992" mass="109930">MSPGSGSAGQTTRFSPIPSTSKLHSTPPFLEDVKQPSAKRPSSPDVKGKGRALPGEDGSAGDVDGIKLENGGSADVELNPEQEILLGAVPKAKIVGLKYARGIATLKKGMQDPYNVTDKNAIEVRHTKGGQRIGYLKKELAARLSNLVKERKVRLEAVAGDVPFNTVGLFEVPMRLEIRGKRKFQSDPRLDWLSAEKNAQRKAEKLKADALKTAMEEVEANGGGANGVDGKGGPIARGSHEIEREIAMRQSILLARQNKGDMLGDMFKEGAMDPAALPIHPCPPGRKDGTMRTDLLPFQRQGLSWMIKMEHPDLPKTPDDPPVQMWTMKEDSQGERFYHHIGTDTTRRKKWKLNRGGILADEMGLGKTMQTIALICTDDTGEGVLPEPEDPDEDYDDMTLIVCPLSVASNWTDQFSQHVGKKRLKWHFFHGEGRELSKKELRKYDVIITTYQTLAGTIEGDSRKSSRAASQVGTENDDEDQEDDRPAKKRKISQKDLALLEIKWRRVVLDEGHLIKNPKAKMSKACVKLQAERRWILTGTPIVNAVGDLGAMIQFLRVCQPLDEPNTWQEYVARGDDQERAKLLRAVVLSTTLRRTKDMLDSAGKPLISLPEVLYYKHEVELKQEIRDLYKEVEDEVGKNVKKTFEEGSSKASYTHILCLLLRLRQLACDPTLCPPEFIEDIRDRKLAARIQRDHESATGVSQGSLDAHQLSYLRTLLQEMAEAAADCLACGQWATEPRITICQHYFCQSCIESAVDAKCACPYCGLALSRDHIIAPPVDRSVSPSTSRAASVSSRHDSVSPVERTAKTEALITLLKSTPPGVKSLVFSQWTSHLDRIEAALAAEGITSCRFDGSMRQEKREEVIKSFTVPNKTATAGSKEDRKNPMVMLLSLKAGALGLNLTVASQVFLMDPWWQPAIEQQAIDRVNRIGQTKPVRIFQLVAKDTVEDRVLDVQAKKEALIAQAFSGHKNAAKSKSKIEVNDLAAIFNIKT</sequence>
<keyword evidence="8" id="KW-0862">Zinc</keyword>
<dbReference type="PROSITE" id="PS50089">
    <property type="entry name" value="ZF_RING_2"/>
    <property type="match status" value="1"/>
</dbReference>
<feature type="domain" description="RING-type" evidence="13">
    <location>
        <begin position="728"/>
        <end position="765"/>
    </location>
</feature>
<evidence type="ECO:0000256" key="4">
    <source>
        <dbReference type="ARBA" id="ARBA00022741"/>
    </source>
</evidence>
<dbReference type="GO" id="GO:0004386">
    <property type="term" value="F:helicase activity"/>
    <property type="evidence" value="ECO:0007669"/>
    <property type="project" value="UniProtKB-KW"/>
</dbReference>
<comment type="caution">
    <text evidence="16">The sequence shown here is derived from an EMBL/GenBank/DDBJ whole genome shotgun (WGS) entry which is preliminary data.</text>
</comment>
<dbReference type="InterPro" id="IPR013083">
    <property type="entry name" value="Znf_RING/FYVE/PHD"/>
</dbReference>
<feature type="compositionally biased region" description="Low complexity" evidence="12">
    <location>
        <begin position="781"/>
        <end position="794"/>
    </location>
</feature>
<evidence type="ECO:0000256" key="3">
    <source>
        <dbReference type="ARBA" id="ARBA00022723"/>
    </source>
</evidence>
<evidence type="ECO:0000313" key="17">
    <source>
        <dbReference type="Proteomes" id="UP000321518"/>
    </source>
</evidence>
<dbReference type="InterPro" id="IPR001841">
    <property type="entry name" value="Znf_RING"/>
</dbReference>
<dbReference type="InterPro" id="IPR027417">
    <property type="entry name" value="P-loop_NTPase"/>
</dbReference>
<dbReference type="SUPFAM" id="SSF52540">
    <property type="entry name" value="P-loop containing nucleoside triphosphate hydrolases"/>
    <property type="match status" value="2"/>
</dbReference>
<dbReference type="InterPro" id="IPR001650">
    <property type="entry name" value="Helicase_C-like"/>
</dbReference>
<feature type="domain" description="Helicase C-terminal" evidence="15">
    <location>
        <begin position="808"/>
        <end position="985"/>
    </location>
</feature>